<dbReference type="PANTHER" id="PTHR10458:SF8">
    <property type="entry name" value="PEPTIDE DEFORMYLASE 2"/>
    <property type="match status" value="1"/>
</dbReference>
<dbReference type="PIRSF" id="PIRSF004749">
    <property type="entry name" value="Pep_def"/>
    <property type="match status" value="1"/>
</dbReference>
<evidence type="ECO:0000313" key="7">
    <source>
        <dbReference type="EMBL" id="MED1204238.1"/>
    </source>
</evidence>
<dbReference type="PANTHER" id="PTHR10458">
    <property type="entry name" value="PEPTIDE DEFORMYLASE"/>
    <property type="match status" value="1"/>
</dbReference>
<dbReference type="InterPro" id="IPR036821">
    <property type="entry name" value="Peptide_deformylase_sf"/>
</dbReference>
<comment type="similarity">
    <text evidence="1 6">Belongs to the polypeptide deformylase family.</text>
</comment>
<dbReference type="GO" id="GO:0042586">
    <property type="term" value="F:peptide deformylase activity"/>
    <property type="evidence" value="ECO:0007669"/>
    <property type="project" value="UniProtKB-EC"/>
</dbReference>
<evidence type="ECO:0000256" key="6">
    <source>
        <dbReference type="HAMAP-Rule" id="MF_00163"/>
    </source>
</evidence>
<feature type="binding site" evidence="6">
    <location>
        <position position="153"/>
    </location>
    <ligand>
        <name>Fe cation</name>
        <dbReference type="ChEBI" id="CHEBI:24875"/>
    </ligand>
</feature>
<dbReference type="RefSeq" id="WP_066264911.1">
    <property type="nucleotide sequence ID" value="NZ_JARMAB010000021.1"/>
</dbReference>
<dbReference type="EMBL" id="JARMAB010000021">
    <property type="protein sequence ID" value="MED1204238.1"/>
    <property type="molecule type" value="Genomic_DNA"/>
</dbReference>
<dbReference type="SUPFAM" id="SSF56420">
    <property type="entry name" value="Peptide deformylase"/>
    <property type="match status" value="1"/>
</dbReference>
<keyword evidence="4 6" id="KW-0648">Protein biosynthesis</keyword>
<dbReference type="Pfam" id="PF01327">
    <property type="entry name" value="Pep_deformylase"/>
    <property type="match status" value="1"/>
</dbReference>
<keyword evidence="2 6" id="KW-0479">Metal-binding</keyword>
<proteinExistence type="inferred from homology"/>
<evidence type="ECO:0000256" key="4">
    <source>
        <dbReference type="ARBA" id="ARBA00022917"/>
    </source>
</evidence>
<accession>A0ABU6MKR4</accession>
<gene>
    <name evidence="6 7" type="primary">def</name>
    <name evidence="7" type="ORF">P4T90_14415</name>
</gene>
<evidence type="ECO:0000313" key="8">
    <source>
        <dbReference type="Proteomes" id="UP001341444"/>
    </source>
</evidence>
<dbReference type="NCBIfam" id="TIGR00079">
    <property type="entry name" value="pept_deformyl"/>
    <property type="match status" value="1"/>
</dbReference>
<name>A0ABU6MKR4_9BACI</name>
<evidence type="ECO:0000256" key="3">
    <source>
        <dbReference type="ARBA" id="ARBA00022801"/>
    </source>
</evidence>
<dbReference type="Proteomes" id="UP001341444">
    <property type="component" value="Unassembled WGS sequence"/>
</dbReference>
<dbReference type="EC" id="3.5.1.88" evidence="6"/>
<comment type="cofactor">
    <cofactor evidence="6">
        <name>Fe(2+)</name>
        <dbReference type="ChEBI" id="CHEBI:29033"/>
    </cofactor>
    <text evidence="6">Binds 1 Fe(2+) ion.</text>
</comment>
<comment type="caution">
    <text evidence="7">The sequence shown here is derived from an EMBL/GenBank/DDBJ whole genome shotgun (WGS) entry which is preliminary data.</text>
</comment>
<feature type="binding site" evidence="6">
    <location>
        <position position="110"/>
    </location>
    <ligand>
        <name>Fe cation</name>
        <dbReference type="ChEBI" id="CHEBI:24875"/>
    </ligand>
</feature>
<protein>
    <recommendedName>
        <fullName evidence="6">Peptide deformylase</fullName>
        <shortName evidence="6">PDF</shortName>
        <ecNumber evidence="6">3.5.1.88</ecNumber>
    </recommendedName>
    <alternativeName>
        <fullName evidence="6">Polypeptide deformylase</fullName>
    </alternativeName>
</protein>
<dbReference type="CDD" id="cd00487">
    <property type="entry name" value="Pep_deformylase"/>
    <property type="match status" value="1"/>
</dbReference>
<comment type="catalytic activity">
    <reaction evidence="6">
        <text>N-terminal N-formyl-L-methionyl-[peptide] + H2O = N-terminal L-methionyl-[peptide] + formate</text>
        <dbReference type="Rhea" id="RHEA:24420"/>
        <dbReference type="Rhea" id="RHEA-COMP:10639"/>
        <dbReference type="Rhea" id="RHEA-COMP:10640"/>
        <dbReference type="ChEBI" id="CHEBI:15377"/>
        <dbReference type="ChEBI" id="CHEBI:15740"/>
        <dbReference type="ChEBI" id="CHEBI:49298"/>
        <dbReference type="ChEBI" id="CHEBI:64731"/>
        <dbReference type="EC" id="3.5.1.88"/>
    </reaction>
</comment>
<evidence type="ECO:0000256" key="2">
    <source>
        <dbReference type="ARBA" id="ARBA00022723"/>
    </source>
</evidence>
<feature type="binding site" evidence="6">
    <location>
        <position position="157"/>
    </location>
    <ligand>
        <name>Fe cation</name>
        <dbReference type="ChEBI" id="CHEBI:24875"/>
    </ligand>
</feature>
<dbReference type="InterPro" id="IPR023635">
    <property type="entry name" value="Peptide_deformylase"/>
</dbReference>
<keyword evidence="5 6" id="KW-0408">Iron</keyword>
<comment type="function">
    <text evidence="6">Removes the formyl group from the N-terminal Met of newly synthesized proteins. Requires at least a dipeptide for an efficient rate of reaction. N-terminal L-methionine is a prerequisite for activity but the enzyme has broad specificity at other positions.</text>
</comment>
<keyword evidence="3 6" id="KW-0378">Hydrolase</keyword>
<reference evidence="7 8" key="1">
    <citation type="submission" date="2023-03" db="EMBL/GenBank/DDBJ databases">
        <title>Bacillus Genome Sequencing.</title>
        <authorList>
            <person name="Dunlap C."/>
        </authorList>
    </citation>
    <scope>NUCLEOTIDE SEQUENCE [LARGE SCALE GENOMIC DNA]</scope>
    <source>
        <strain evidence="7 8">B-23453</strain>
    </source>
</reference>
<evidence type="ECO:0000256" key="1">
    <source>
        <dbReference type="ARBA" id="ARBA00010759"/>
    </source>
</evidence>
<dbReference type="HAMAP" id="MF_00163">
    <property type="entry name" value="Pep_deformylase"/>
    <property type="match status" value="1"/>
</dbReference>
<keyword evidence="8" id="KW-1185">Reference proteome</keyword>
<sequence length="184" mass="20686">MITMRDIIRDGHPTLRKIAEDVPMPPCEQDQGILKSLLEYVQNSQNPQIAEQYDLRPGVGIAAPQINISKKMIAVQTKDENGRLKSFAMFNPKIIKHSSEISYLNTGEGCLSVPEIIPGYVPRYSKIKVLGNDIIGKEIKLQLKGLIGIVFQHEIDHLQGVMFYDHINKEDPFSVPDHAAVVER</sequence>
<dbReference type="Gene3D" id="3.90.45.10">
    <property type="entry name" value="Peptide deformylase"/>
    <property type="match status" value="1"/>
</dbReference>
<feature type="active site" evidence="6">
    <location>
        <position position="154"/>
    </location>
</feature>
<organism evidence="7 8">
    <name type="scientific">Heyndrickxia acidicola</name>
    <dbReference type="NCBI Taxonomy" id="209389"/>
    <lineage>
        <taxon>Bacteria</taxon>
        <taxon>Bacillati</taxon>
        <taxon>Bacillota</taxon>
        <taxon>Bacilli</taxon>
        <taxon>Bacillales</taxon>
        <taxon>Bacillaceae</taxon>
        <taxon>Heyndrickxia</taxon>
    </lineage>
</organism>
<dbReference type="PRINTS" id="PR01576">
    <property type="entry name" value="PDEFORMYLASE"/>
</dbReference>
<evidence type="ECO:0000256" key="5">
    <source>
        <dbReference type="ARBA" id="ARBA00023004"/>
    </source>
</evidence>